<evidence type="ECO:0000313" key="2">
    <source>
        <dbReference type="EMBL" id="SHJ05982.1"/>
    </source>
</evidence>
<dbReference type="Pfam" id="PF03992">
    <property type="entry name" value="ABM"/>
    <property type="match status" value="1"/>
</dbReference>
<dbReference type="InterPro" id="IPR011008">
    <property type="entry name" value="Dimeric_a/b-barrel"/>
</dbReference>
<protein>
    <submittedName>
        <fullName evidence="2">Heme-degrading monooxygenase HmoA</fullName>
    </submittedName>
</protein>
<dbReference type="OrthoDB" id="5405645at2"/>
<name>A0A1M6G7S1_MALRU</name>
<dbReference type="SUPFAM" id="SSF54909">
    <property type="entry name" value="Dimeric alpha+beta barrel"/>
    <property type="match status" value="1"/>
</dbReference>
<dbReference type="GO" id="GO:0004497">
    <property type="term" value="F:monooxygenase activity"/>
    <property type="evidence" value="ECO:0007669"/>
    <property type="project" value="UniProtKB-KW"/>
</dbReference>
<keyword evidence="3" id="KW-1185">Reference proteome</keyword>
<dbReference type="RefSeq" id="WP_072907292.1">
    <property type="nucleotide sequence ID" value="NZ_FQZT01000004.1"/>
</dbReference>
<feature type="domain" description="ABM" evidence="1">
    <location>
        <begin position="3"/>
        <end position="92"/>
    </location>
</feature>
<dbReference type="EMBL" id="FQZT01000004">
    <property type="protein sequence ID" value="SHJ05982.1"/>
    <property type="molecule type" value="Genomic_DNA"/>
</dbReference>
<accession>A0A1M6G7S1</accession>
<dbReference type="AlphaFoldDB" id="A0A1M6G7S1"/>
<dbReference type="PROSITE" id="PS51725">
    <property type="entry name" value="ABM"/>
    <property type="match status" value="1"/>
</dbReference>
<evidence type="ECO:0000259" key="1">
    <source>
        <dbReference type="PROSITE" id="PS51725"/>
    </source>
</evidence>
<dbReference type="STRING" id="1122189.SAMN02745165_01443"/>
<dbReference type="Proteomes" id="UP000184171">
    <property type="component" value="Unassembled WGS sequence"/>
</dbReference>
<evidence type="ECO:0000313" key="3">
    <source>
        <dbReference type="Proteomes" id="UP000184171"/>
    </source>
</evidence>
<dbReference type="InterPro" id="IPR007138">
    <property type="entry name" value="ABM_dom"/>
</dbReference>
<organism evidence="2 3">
    <name type="scientific">Malonomonas rubra DSM 5091</name>
    <dbReference type="NCBI Taxonomy" id="1122189"/>
    <lineage>
        <taxon>Bacteria</taxon>
        <taxon>Pseudomonadati</taxon>
        <taxon>Thermodesulfobacteriota</taxon>
        <taxon>Desulfuromonadia</taxon>
        <taxon>Desulfuromonadales</taxon>
        <taxon>Geopsychrobacteraceae</taxon>
        <taxon>Malonomonas</taxon>
    </lineage>
</organism>
<sequence length="95" mass="10968">MSVRIIIVRHVPKEKAQDLKPLLLQMRSLANAQTGYISGETLVNYDDPSEHLVISTWKTLADWNTWLDDPQRRKLQSKVDEITGSETMYSVYYNG</sequence>
<gene>
    <name evidence="2" type="ORF">SAMN02745165_01443</name>
</gene>
<reference evidence="2 3" key="1">
    <citation type="submission" date="2016-11" db="EMBL/GenBank/DDBJ databases">
        <authorList>
            <person name="Jaros S."/>
            <person name="Januszkiewicz K."/>
            <person name="Wedrychowicz H."/>
        </authorList>
    </citation>
    <scope>NUCLEOTIDE SEQUENCE [LARGE SCALE GENOMIC DNA]</scope>
    <source>
        <strain evidence="2 3">DSM 5091</strain>
    </source>
</reference>
<dbReference type="Gene3D" id="3.30.70.100">
    <property type="match status" value="1"/>
</dbReference>
<keyword evidence="2" id="KW-0560">Oxidoreductase</keyword>
<proteinExistence type="predicted"/>
<keyword evidence="2" id="KW-0503">Monooxygenase</keyword>